<keyword evidence="5" id="KW-1185">Reference proteome</keyword>
<dbReference type="SUPFAM" id="SSF52172">
    <property type="entry name" value="CheY-like"/>
    <property type="match status" value="1"/>
</dbReference>
<reference evidence="4 5" key="1">
    <citation type="submission" date="2023-06" db="EMBL/GenBank/DDBJ databases">
        <title>Roseiconus lacunae JC819 isolated from Gulf of Mannar region, Tamil Nadu.</title>
        <authorList>
            <person name="Pk S."/>
            <person name="Ch S."/>
            <person name="Ch V.R."/>
        </authorList>
    </citation>
    <scope>NUCLEOTIDE SEQUENCE [LARGE SCALE GENOMIC DNA]</scope>
    <source>
        <strain evidence="4 5">JC819</strain>
    </source>
</reference>
<keyword evidence="1 2" id="KW-0597">Phosphoprotein</keyword>
<feature type="modified residue" description="4-aspartylphosphate" evidence="2">
    <location>
        <position position="54"/>
    </location>
</feature>
<dbReference type="PROSITE" id="PS50110">
    <property type="entry name" value="RESPONSE_REGULATORY"/>
    <property type="match status" value="1"/>
</dbReference>
<dbReference type="PANTHER" id="PTHR44591:SF23">
    <property type="entry name" value="CHEY SUBFAMILY"/>
    <property type="match status" value="1"/>
</dbReference>
<evidence type="ECO:0000313" key="4">
    <source>
        <dbReference type="EMBL" id="MDM4014805.1"/>
    </source>
</evidence>
<accession>A0ABT7PE77</accession>
<dbReference type="InterPro" id="IPR001789">
    <property type="entry name" value="Sig_transdc_resp-reg_receiver"/>
</dbReference>
<name>A0ABT7PE77_9BACT</name>
<dbReference type="EMBL" id="JASZZN010000003">
    <property type="protein sequence ID" value="MDM4014805.1"/>
    <property type="molecule type" value="Genomic_DNA"/>
</dbReference>
<organism evidence="4 5">
    <name type="scientific">Roseiconus lacunae</name>
    <dbReference type="NCBI Taxonomy" id="2605694"/>
    <lineage>
        <taxon>Bacteria</taxon>
        <taxon>Pseudomonadati</taxon>
        <taxon>Planctomycetota</taxon>
        <taxon>Planctomycetia</taxon>
        <taxon>Pirellulales</taxon>
        <taxon>Pirellulaceae</taxon>
        <taxon>Roseiconus</taxon>
    </lineage>
</organism>
<evidence type="ECO:0000256" key="1">
    <source>
        <dbReference type="ARBA" id="ARBA00022553"/>
    </source>
</evidence>
<comment type="caution">
    <text evidence="4">The sequence shown here is derived from an EMBL/GenBank/DDBJ whole genome shotgun (WGS) entry which is preliminary data.</text>
</comment>
<dbReference type="CDD" id="cd17574">
    <property type="entry name" value="REC_OmpR"/>
    <property type="match status" value="1"/>
</dbReference>
<dbReference type="Proteomes" id="UP001239462">
    <property type="component" value="Unassembled WGS sequence"/>
</dbReference>
<sequence>MSKLKALIVDDDDSIARGVAMRLEAIGFDTRVAHDGSKGLEAVTSYQPDLMVLDVRMPILDGLEVLERLANDPRHDFPVIMVSASLQDQDRALDAGASYFLKKPYEGSDLALAAQMVTGAAV</sequence>
<feature type="domain" description="Response regulatory" evidence="3">
    <location>
        <begin position="5"/>
        <end position="118"/>
    </location>
</feature>
<dbReference type="InterPro" id="IPR011006">
    <property type="entry name" value="CheY-like_superfamily"/>
</dbReference>
<gene>
    <name evidence="4" type="ORF">QTN89_05140</name>
</gene>
<proteinExistence type="predicted"/>
<dbReference type="SMART" id="SM00448">
    <property type="entry name" value="REC"/>
    <property type="match status" value="1"/>
</dbReference>
<dbReference type="RefSeq" id="WP_149496750.1">
    <property type="nucleotide sequence ID" value="NZ_CP141221.1"/>
</dbReference>
<evidence type="ECO:0000259" key="3">
    <source>
        <dbReference type="PROSITE" id="PS50110"/>
    </source>
</evidence>
<protein>
    <submittedName>
        <fullName evidence="4">Response regulator</fullName>
    </submittedName>
</protein>
<dbReference type="Gene3D" id="3.40.50.2300">
    <property type="match status" value="1"/>
</dbReference>
<evidence type="ECO:0000256" key="2">
    <source>
        <dbReference type="PROSITE-ProRule" id="PRU00169"/>
    </source>
</evidence>
<dbReference type="InterPro" id="IPR050595">
    <property type="entry name" value="Bact_response_regulator"/>
</dbReference>
<dbReference type="PANTHER" id="PTHR44591">
    <property type="entry name" value="STRESS RESPONSE REGULATOR PROTEIN 1"/>
    <property type="match status" value="1"/>
</dbReference>
<dbReference type="Pfam" id="PF00072">
    <property type="entry name" value="Response_reg"/>
    <property type="match status" value="1"/>
</dbReference>
<evidence type="ECO:0000313" key="5">
    <source>
        <dbReference type="Proteomes" id="UP001239462"/>
    </source>
</evidence>